<dbReference type="EMBL" id="BT146800">
    <property type="protein sequence ID" value="AFK46594.1"/>
    <property type="molecule type" value="mRNA"/>
</dbReference>
<protein>
    <submittedName>
        <fullName evidence="1">Uncharacterized protein</fullName>
    </submittedName>
</protein>
<proteinExistence type="evidence at transcript level"/>
<organism evidence="1">
    <name type="scientific">Lotus japonicus</name>
    <name type="common">Lotus corniculatus var. japonicus</name>
    <dbReference type="NCBI Taxonomy" id="34305"/>
    <lineage>
        <taxon>Eukaryota</taxon>
        <taxon>Viridiplantae</taxon>
        <taxon>Streptophyta</taxon>
        <taxon>Embryophyta</taxon>
        <taxon>Tracheophyta</taxon>
        <taxon>Spermatophyta</taxon>
        <taxon>Magnoliopsida</taxon>
        <taxon>eudicotyledons</taxon>
        <taxon>Gunneridae</taxon>
        <taxon>Pentapetalae</taxon>
        <taxon>rosids</taxon>
        <taxon>fabids</taxon>
        <taxon>Fabales</taxon>
        <taxon>Fabaceae</taxon>
        <taxon>Papilionoideae</taxon>
        <taxon>50 kb inversion clade</taxon>
        <taxon>NPAAA clade</taxon>
        <taxon>Hologalegina</taxon>
        <taxon>robinioid clade</taxon>
        <taxon>Loteae</taxon>
        <taxon>Lotus</taxon>
    </lineage>
</organism>
<accession>I3T252</accession>
<evidence type="ECO:0000313" key="1">
    <source>
        <dbReference type="EMBL" id="AFK46594.1"/>
    </source>
</evidence>
<sequence>MTVRLGGSAVGLMAVQCVVEHGLGLCSWLHKKTIDGSSAYIYGFIQMLTGIVQEIRDVNLPDTQILMDMDKRNLATVTTSLAGRG</sequence>
<name>I3T252_LOTJA</name>
<dbReference type="AlphaFoldDB" id="I3T252"/>
<reference evidence="1" key="1">
    <citation type="submission" date="2012-05" db="EMBL/GenBank/DDBJ databases">
        <authorList>
            <person name="Krishnakumar V."/>
            <person name="Cheung F."/>
            <person name="Xiao Y."/>
            <person name="Chan A."/>
            <person name="Moskal W.A."/>
            <person name="Town C.D."/>
        </authorList>
    </citation>
    <scope>NUCLEOTIDE SEQUENCE</scope>
</reference>